<dbReference type="CDD" id="cd00093">
    <property type="entry name" value="HTH_XRE"/>
    <property type="match status" value="1"/>
</dbReference>
<keyword evidence="3" id="KW-1185">Reference proteome</keyword>
<name>A0A1E7JFD2_9ACTN</name>
<dbReference type="Proteomes" id="UP000176087">
    <property type="component" value="Unassembled WGS sequence"/>
</dbReference>
<dbReference type="Pfam" id="PF01381">
    <property type="entry name" value="HTH_3"/>
    <property type="match status" value="1"/>
</dbReference>
<comment type="caution">
    <text evidence="2">The sequence shown here is derived from an EMBL/GenBank/DDBJ whole genome shotgun (WGS) entry which is preliminary data.</text>
</comment>
<protein>
    <submittedName>
        <fullName evidence="2">XRE family transcriptional regulator</fullName>
    </submittedName>
</protein>
<dbReference type="PATRIC" id="fig|933944.5.peg.3459"/>
<evidence type="ECO:0000313" key="2">
    <source>
        <dbReference type="EMBL" id="OEU85181.1"/>
    </source>
</evidence>
<dbReference type="AlphaFoldDB" id="A0A1E7JFD2"/>
<dbReference type="OrthoDB" id="4640255at2"/>
<gene>
    <name evidence="2" type="ORF">AN215_21390</name>
</gene>
<evidence type="ECO:0000259" key="1">
    <source>
        <dbReference type="PROSITE" id="PS50943"/>
    </source>
</evidence>
<dbReference type="STRING" id="933944.AN215_21390"/>
<dbReference type="Gene3D" id="1.10.260.40">
    <property type="entry name" value="lambda repressor-like DNA-binding domains"/>
    <property type="match status" value="1"/>
</dbReference>
<proteinExistence type="predicted"/>
<organism evidence="2 3">
    <name type="scientific">Streptomyces abyssalis</name>
    <dbReference type="NCBI Taxonomy" id="933944"/>
    <lineage>
        <taxon>Bacteria</taxon>
        <taxon>Bacillati</taxon>
        <taxon>Actinomycetota</taxon>
        <taxon>Actinomycetes</taxon>
        <taxon>Kitasatosporales</taxon>
        <taxon>Streptomycetaceae</taxon>
        <taxon>Streptomyces</taxon>
    </lineage>
</organism>
<dbReference type="InterPro" id="IPR001387">
    <property type="entry name" value="Cro/C1-type_HTH"/>
</dbReference>
<dbReference type="SUPFAM" id="SSF47413">
    <property type="entry name" value="lambda repressor-like DNA-binding domains"/>
    <property type="match status" value="1"/>
</dbReference>
<reference evidence="2 3" key="1">
    <citation type="journal article" date="2016" name="Front. Microbiol.">
        <title>Comparative Genomics Analysis of Streptomyces Species Reveals Their Adaptation to the Marine Environment and Their Diversity at the Genomic Level.</title>
        <authorList>
            <person name="Tian X."/>
            <person name="Zhang Z."/>
            <person name="Yang T."/>
            <person name="Chen M."/>
            <person name="Li J."/>
            <person name="Chen F."/>
            <person name="Yang J."/>
            <person name="Li W."/>
            <person name="Zhang B."/>
            <person name="Zhang Z."/>
            <person name="Wu J."/>
            <person name="Zhang C."/>
            <person name="Long L."/>
            <person name="Xiao J."/>
        </authorList>
    </citation>
    <scope>NUCLEOTIDE SEQUENCE [LARGE SCALE GENOMIC DNA]</scope>
    <source>
        <strain evidence="2 3">SCSIO 10390</strain>
    </source>
</reference>
<dbReference type="GO" id="GO:0003677">
    <property type="term" value="F:DNA binding"/>
    <property type="evidence" value="ECO:0007669"/>
    <property type="project" value="InterPro"/>
</dbReference>
<dbReference type="SMART" id="SM00530">
    <property type="entry name" value="HTH_XRE"/>
    <property type="match status" value="1"/>
</dbReference>
<accession>A0A1E7JFD2</accession>
<feature type="domain" description="HTH cro/C1-type" evidence="1">
    <location>
        <begin position="41"/>
        <end position="95"/>
    </location>
</feature>
<sequence>MTRAEELGTMADVTAGLDDGDRKRIDEIKRQMLDAERGHELASLRKAQGLSQKDVAEAMGVTQGRVSQIERGQAGLDTASMAAYLHAIGGELTILATIGNVSVRL</sequence>
<evidence type="ECO:0000313" key="3">
    <source>
        <dbReference type="Proteomes" id="UP000176087"/>
    </source>
</evidence>
<dbReference type="EMBL" id="LJGT01000041">
    <property type="protein sequence ID" value="OEU85181.1"/>
    <property type="molecule type" value="Genomic_DNA"/>
</dbReference>
<dbReference type="PROSITE" id="PS50943">
    <property type="entry name" value="HTH_CROC1"/>
    <property type="match status" value="1"/>
</dbReference>
<dbReference type="InterPro" id="IPR010982">
    <property type="entry name" value="Lambda_DNA-bd_dom_sf"/>
</dbReference>
<dbReference type="RefSeq" id="WP_070008857.1">
    <property type="nucleotide sequence ID" value="NZ_LJGS01000035.1"/>
</dbReference>